<evidence type="ECO:0000313" key="4">
    <source>
        <dbReference type="Proteomes" id="UP000823900"/>
    </source>
</evidence>
<comment type="caution">
    <text evidence="3">The sequence shown here is derived from an EMBL/GenBank/DDBJ whole genome shotgun (WGS) entry which is preliminary data.</text>
</comment>
<accession>A0A9D2KPM4</accession>
<proteinExistence type="predicted"/>
<name>A0A9D2KPM4_9FIRM</name>
<evidence type="ECO:0000256" key="1">
    <source>
        <dbReference type="SAM" id="MobiDB-lite"/>
    </source>
</evidence>
<evidence type="ECO:0008006" key="5">
    <source>
        <dbReference type="Google" id="ProtNLM"/>
    </source>
</evidence>
<reference evidence="3" key="1">
    <citation type="journal article" date="2021" name="PeerJ">
        <title>Extensive microbial diversity within the chicken gut microbiome revealed by metagenomics and culture.</title>
        <authorList>
            <person name="Gilroy R."/>
            <person name="Ravi A."/>
            <person name="Getino M."/>
            <person name="Pursley I."/>
            <person name="Horton D.L."/>
            <person name="Alikhan N.F."/>
            <person name="Baker D."/>
            <person name="Gharbi K."/>
            <person name="Hall N."/>
            <person name="Watson M."/>
            <person name="Adriaenssens E.M."/>
            <person name="Foster-Nyarko E."/>
            <person name="Jarju S."/>
            <person name="Secka A."/>
            <person name="Antonio M."/>
            <person name="Oren A."/>
            <person name="Chaudhuri R.R."/>
            <person name="La Ragione R."/>
            <person name="Hildebrand F."/>
            <person name="Pallen M.J."/>
        </authorList>
    </citation>
    <scope>NUCLEOTIDE SEQUENCE</scope>
    <source>
        <strain evidence="3">CHK178-16964</strain>
    </source>
</reference>
<feature type="compositionally biased region" description="Basic and acidic residues" evidence="1">
    <location>
        <begin position="203"/>
        <end position="244"/>
    </location>
</feature>
<keyword evidence="2" id="KW-0812">Transmembrane</keyword>
<gene>
    <name evidence="3" type="ORF">IAA07_12420</name>
</gene>
<feature type="transmembrane region" description="Helical" evidence="2">
    <location>
        <begin position="98"/>
        <end position="116"/>
    </location>
</feature>
<evidence type="ECO:0000256" key="2">
    <source>
        <dbReference type="SAM" id="Phobius"/>
    </source>
</evidence>
<feature type="transmembrane region" description="Helical" evidence="2">
    <location>
        <begin position="6"/>
        <end position="27"/>
    </location>
</feature>
<feature type="transmembrane region" description="Helical" evidence="2">
    <location>
        <begin position="122"/>
        <end position="140"/>
    </location>
</feature>
<keyword evidence="2" id="KW-1133">Transmembrane helix</keyword>
<evidence type="ECO:0000313" key="3">
    <source>
        <dbReference type="EMBL" id="HJA72354.1"/>
    </source>
</evidence>
<feature type="region of interest" description="Disordered" evidence="1">
    <location>
        <begin position="176"/>
        <end position="288"/>
    </location>
</feature>
<reference evidence="3" key="2">
    <citation type="submission" date="2021-04" db="EMBL/GenBank/DDBJ databases">
        <authorList>
            <person name="Gilroy R."/>
        </authorList>
    </citation>
    <scope>NUCLEOTIDE SEQUENCE</scope>
    <source>
        <strain evidence="3">CHK178-16964</strain>
    </source>
</reference>
<feature type="compositionally biased region" description="Basic and acidic residues" evidence="1">
    <location>
        <begin position="262"/>
        <end position="281"/>
    </location>
</feature>
<sequence>MQQFLVTGYALYAVAAVCGLGVLCKWVTRIFYKRLIKEAGNLAMTKNKNLKALKQKIETVYRTNAGMANMSAYLEHQMCDFRFLGVTLTGWGNFSNQMTFLCLLLGGAAAFLSYWYRTDSYYIVLYGAAGILSGLLLLMIDSGVNLGEKREQLLVALEDYMDNSLFFRPGKGRMAVPEEEDEIEEGEGPSPARSAAARRSKRREAVVRAVSERPGRRSFRERIQERRLPEREEDARLAEEKQEDGGQDQENTAALPQAQRADYLKHSLEQIAASRERHKDEQPEENWLKDLNPQEIKLLGDIIKEYLA</sequence>
<keyword evidence="2" id="KW-0472">Membrane</keyword>
<feature type="compositionally biased region" description="Acidic residues" evidence="1">
    <location>
        <begin position="177"/>
        <end position="187"/>
    </location>
</feature>
<dbReference type="Proteomes" id="UP000823900">
    <property type="component" value="Unassembled WGS sequence"/>
</dbReference>
<dbReference type="AlphaFoldDB" id="A0A9D2KPM4"/>
<dbReference type="EMBL" id="DWZA01000103">
    <property type="protein sequence ID" value="HJA72354.1"/>
    <property type="molecule type" value="Genomic_DNA"/>
</dbReference>
<protein>
    <recommendedName>
        <fullName evidence="5">Transmembrane protein</fullName>
    </recommendedName>
</protein>
<organism evidence="3 4">
    <name type="scientific">Candidatus Lachnoclostridium stercoravium</name>
    <dbReference type="NCBI Taxonomy" id="2838633"/>
    <lineage>
        <taxon>Bacteria</taxon>
        <taxon>Bacillati</taxon>
        <taxon>Bacillota</taxon>
        <taxon>Clostridia</taxon>
        <taxon>Lachnospirales</taxon>
        <taxon>Lachnospiraceae</taxon>
    </lineage>
</organism>